<dbReference type="PANTHER" id="PTHR43364:SF4">
    <property type="entry name" value="NAD(P)-LINKED OXIDOREDUCTASE SUPERFAMILY PROTEIN"/>
    <property type="match status" value="1"/>
</dbReference>
<dbReference type="InterPro" id="IPR020471">
    <property type="entry name" value="AKR"/>
</dbReference>
<dbReference type="Pfam" id="PF00248">
    <property type="entry name" value="Aldo_ket_red"/>
    <property type="match status" value="1"/>
</dbReference>
<gene>
    <name evidence="3" type="ORF">METZ01_LOCUS467771</name>
</gene>
<reference evidence="3" key="1">
    <citation type="submission" date="2018-05" db="EMBL/GenBank/DDBJ databases">
        <authorList>
            <person name="Lanie J.A."/>
            <person name="Ng W.-L."/>
            <person name="Kazmierczak K.M."/>
            <person name="Andrzejewski T.M."/>
            <person name="Davidsen T.M."/>
            <person name="Wayne K.J."/>
            <person name="Tettelin H."/>
            <person name="Glass J.I."/>
            <person name="Rusch D."/>
            <person name="Podicherti R."/>
            <person name="Tsui H.-C.T."/>
            <person name="Winkler M.E."/>
        </authorList>
    </citation>
    <scope>NUCLEOTIDE SEQUENCE</scope>
</reference>
<keyword evidence="1" id="KW-0560">Oxidoreductase</keyword>
<dbReference type="InterPro" id="IPR036812">
    <property type="entry name" value="NAD(P)_OxRdtase_dom_sf"/>
</dbReference>
<dbReference type="GO" id="GO:0016491">
    <property type="term" value="F:oxidoreductase activity"/>
    <property type="evidence" value="ECO:0007669"/>
    <property type="project" value="UniProtKB-KW"/>
</dbReference>
<feature type="non-terminal residue" evidence="3">
    <location>
        <position position="221"/>
    </location>
</feature>
<dbReference type="InterPro" id="IPR023210">
    <property type="entry name" value="NADP_OxRdtase_dom"/>
</dbReference>
<proteinExistence type="predicted"/>
<sequence>MKYRKLGTTDLNVSVICLGTMTFGEQNSQLDGFELMDNAFEKGVNFIDTAEIYPIYPKKETYGKSEEIIGNWLKTKKNRDKIILASKVASGHPKGIGATGLTWIRKGGKNLRFDKDNLIEAVNGSLKKLQTDYIDLYQLHWPERNVAVGGQLDFQYDPSDTKWTPIEEVLENLDQLVKSGKIRYVGLCNETPWGVINFLKTAQEKKLPRMMSIQNGYSLVN</sequence>
<feature type="domain" description="NADP-dependent oxidoreductase" evidence="2">
    <location>
        <begin position="16"/>
        <end position="220"/>
    </location>
</feature>
<dbReference type="PRINTS" id="PR00069">
    <property type="entry name" value="ALDKETRDTASE"/>
</dbReference>
<dbReference type="AlphaFoldDB" id="A0A383B473"/>
<evidence type="ECO:0000313" key="3">
    <source>
        <dbReference type="EMBL" id="SVE14917.1"/>
    </source>
</evidence>
<organism evidence="3">
    <name type="scientific">marine metagenome</name>
    <dbReference type="NCBI Taxonomy" id="408172"/>
    <lineage>
        <taxon>unclassified sequences</taxon>
        <taxon>metagenomes</taxon>
        <taxon>ecological metagenomes</taxon>
    </lineage>
</organism>
<protein>
    <recommendedName>
        <fullName evidence="2">NADP-dependent oxidoreductase domain-containing protein</fullName>
    </recommendedName>
</protein>
<dbReference type="PANTHER" id="PTHR43364">
    <property type="entry name" value="NADH-SPECIFIC METHYLGLYOXAL REDUCTASE-RELATED"/>
    <property type="match status" value="1"/>
</dbReference>
<dbReference type="EMBL" id="UINC01197431">
    <property type="protein sequence ID" value="SVE14917.1"/>
    <property type="molecule type" value="Genomic_DNA"/>
</dbReference>
<dbReference type="Gene3D" id="3.20.20.100">
    <property type="entry name" value="NADP-dependent oxidoreductase domain"/>
    <property type="match status" value="1"/>
</dbReference>
<dbReference type="SUPFAM" id="SSF51430">
    <property type="entry name" value="NAD(P)-linked oxidoreductase"/>
    <property type="match status" value="1"/>
</dbReference>
<name>A0A383B473_9ZZZZ</name>
<accession>A0A383B473</accession>
<evidence type="ECO:0000256" key="1">
    <source>
        <dbReference type="ARBA" id="ARBA00023002"/>
    </source>
</evidence>
<evidence type="ECO:0000259" key="2">
    <source>
        <dbReference type="Pfam" id="PF00248"/>
    </source>
</evidence>
<dbReference type="InterPro" id="IPR050523">
    <property type="entry name" value="AKR_Detox_Biosynth"/>
</dbReference>